<dbReference type="Proteomes" id="UP000464178">
    <property type="component" value="Chromosome"/>
</dbReference>
<dbReference type="RefSeq" id="WP_162667369.1">
    <property type="nucleotide sequence ID" value="NZ_LR593886.1"/>
</dbReference>
<evidence type="ECO:0000313" key="1">
    <source>
        <dbReference type="EMBL" id="VTR92520.1"/>
    </source>
</evidence>
<dbReference type="KEGG" id="gms:SOIL9_51940"/>
<protein>
    <submittedName>
        <fullName evidence="1">Uncharacterized protein</fullName>
    </submittedName>
</protein>
<name>A0A6P2CZ83_9BACT</name>
<dbReference type="AlphaFoldDB" id="A0A6P2CZ83"/>
<dbReference type="EMBL" id="LR593886">
    <property type="protein sequence ID" value="VTR92520.1"/>
    <property type="molecule type" value="Genomic_DNA"/>
</dbReference>
<evidence type="ECO:0000313" key="2">
    <source>
        <dbReference type="Proteomes" id="UP000464178"/>
    </source>
</evidence>
<proteinExistence type="predicted"/>
<accession>A0A6P2CZ83</accession>
<sequence>MADTRKKANSVRQQVEQLVEQGAAKVRLRDGFQEWLLDRISELDAVLHALEPNDSPLSKAVGSSHVQIYKDLDSARDLLKEAFENTRPRLQPYFLLLEADPELRARVTAASQS</sequence>
<keyword evidence="2" id="KW-1185">Reference proteome</keyword>
<reference evidence="1 2" key="1">
    <citation type="submission" date="2019-05" db="EMBL/GenBank/DDBJ databases">
        <authorList>
            <consortium name="Science for Life Laboratories"/>
        </authorList>
    </citation>
    <scope>NUCLEOTIDE SEQUENCE [LARGE SCALE GENOMIC DNA]</scope>
    <source>
        <strain evidence="1">Soil9</strain>
    </source>
</reference>
<gene>
    <name evidence="1" type="ORF">SOIL9_51940</name>
</gene>
<organism evidence="1 2">
    <name type="scientific">Gemmata massiliana</name>
    <dbReference type="NCBI Taxonomy" id="1210884"/>
    <lineage>
        <taxon>Bacteria</taxon>
        <taxon>Pseudomonadati</taxon>
        <taxon>Planctomycetota</taxon>
        <taxon>Planctomycetia</taxon>
        <taxon>Gemmatales</taxon>
        <taxon>Gemmataceae</taxon>
        <taxon>Gemmata</taxon>
    </lineage>
</organism>